<reference evidence="3 4" key="1">
    <citation type="submission" date="2018-07" db="EMBL/GenBank/DDBJ databases">
        <title>Arthrobacter sp. nov., isolated from raw cow's milk with high bacterial count.</title>
        <authorList>
            <person name="Hahne J."/>
            <person name="Isele D."/>
            <person name="Lipski A."/>
        </authorList>
    </citation>
    <scope>NUCLEOTIDE SEQUENCE [LARGE SCALE GENOMIC DNA]</scope>
    <source>
        <strain evidence="3 4">JZ R-35</strain>
    </source>
</reference>
<dbReference type="EMBL" id="QQXK01000007">
    <property type="protein sequence ID" value="RII42845.1"/>
    <property type="molecule type" value="Genomic_DNA"/>
</dbReference>
<feature type="compositionally biased region" description="Basic and acidic residues" evidence="1">
    <location>
        <begin position="202"/>
        <end position="215"/>
    </location>
</feature>
<evidence type="ECO:0008006" key="5">
    <source>
        <dbReference type="Google" id="ProtNLM"/>
    </source>
</evidence>
<proteinExistence type="predicted"/>
<accession>A0A399JBA3</accession>
<gene>
    <name evidence="3" type="ORF">DWB68_04680</name>
</gene>
<keyword evidence="2" id="KW-1133">Transmembrane helix</keyword>
<evidence type="ECO:0000313" key="3">
    <source>
        <dbReference type="EMBL" id="RII42845.1"/>
    </source>
</evidence>
<keyword evidence="2" id="KW-0472">Membrane</keyword>
<feature type="region of interest" description="Disordered" evidence="1">
    <location>
        <begin position="191"/>
        <end position="224"/>
    </location>
</feature>
<organism evidence="3 4">
    <name type="scientific">Galactobacter valiniphilus</name>
    <dbReference type="NCBI Taxonomy" id="2676122"/>
    <lineage>
        <taxon>Bacteria</taxon>
        <taxon>Bacillati</taxon>
        <taxon>Actinomycetota</taxon>
        <taxon>Actinomycetes</taxon>
        <taxon>Micrococcales</taxon>
        <taxon>Micrococcaceae</taxon>
        <taxon>Galactobacter</taxon>
    </lineage>
</organism>
<keyword evidence="2" id="KW-0812">Transmembrane</keyword>
<dbReference type="Proteomes" id="UP000265419">
    <property type="component" value="Unassembled WGS sequence"/>
</dbReference>
<comment type="caution">
    <text evidence="3">The sequence shown here is derived from an EMBL/GenBank/DDBJ whole genome shotgun (WGS) entry which is preliminary data.</text>
</comment>
<name>A0A399JBA3_9MICC</name>
<evidence type="ECO:0000256" key="2">
    <source>
        <dbReference type="SAM" id="Phobius"/>
    </source>
</evidence>
<sequence>MHDARPTDADVSPEAFTASRAHLMNAINGEAQGTTAPARRRLSGASRAKRLGFLGGAAALAAGALVAAQLLGPTNTPLGPDPATAAVLNQAADNAVKFSDPPLKPGQYLKVSSVAEYGSGSVDQDGKETSWIRSVRDEMYIPADRSGMWVWVRHSELPVRPMSKMTDQEFAELVELQKRYEKGSLVAGPGGAFYSPGTPLGHSDDWPDNPRELLKHAQQQGGRESESERAFVWIADRLRQGQLDSADRSLLFRTAALIPGITVADTKVQLDGRTGVALRSAELGHDIIVAPETGLYIGERYYSGGSFTPSNLDSWAAVTTTIVDQAPPTPGAVEWPSVNCPNDGEPTDCWSKFNVWPLTK</sequence>
<evidence type="ECO:0000313" key="4">
    <source>
        <dbReference type="Proteomes" id="UP000265419"/>
    </source>
</evidence>
<feature type="transmembrane region" description="Helical" evidence="2">
    <location>
        <begin position="51"/>
        <end position="72"/>
    </location>
</feature>
<dbReference type="AlphaFoldDB" id="A0A399JBA3"/>
<keyword evidence="4" id="KW-1185">Reference proteome</keyword>
<evidence type="ECO:0000256" key="1">
    <source>
        <dbReference type="SAM" id="MobiDB-lite"/>
    </source>
</evidence>
<protein>
    <recommendedName>
        <fullName evidence="5">CU044_5270 family protein</fullName>
    </recommendedName>
</protein>